<keyword evidence="2" id="KW-1185">Reference proteome</keyword>
<protein>
    <submittedName>
        <fullName evidence="1">Uncharacterized protein</fullName>
    </submittedName>
</protein>
<dbReference type="Proteomes" id="UP001154282">
    <property type="component" value="Unassembled WGS sequence"/>
</dbReference>
<reference evidence="1" key="1">
    <citation type="submission" date="2022-08" db="EMBL/GenBank/DDBJ databases">
        <authorList>
            <person name="Gutierrez-Valencia J."/>
        </authorList>
    </citation>
    <scope>NUCLEOTIDE SEQUENCE</scope>
</reference>
<evidence type="ECO:0000313" key="1">
    <source>
        <dbReference type="EMBL" id="CAI0433729.1"/>
    </source>
</evidence>
<proteinExistence type="predicted"/>
<dbReference type="EMBL" id="CAMGYJ010000006">
    <property type="protein sequence ID" value="CAI0433729.1"/>
    <property type="molecule type" value="Genomic_DNA"/>
</dbReference>
<name>A0AAV0LIV4_9ROSI</name>
<accession>A0AAV0LIV4</accession>
<sequence>MDSRSAPASVGRSRQWSVPFFGAISRLKISGFLSKHSCMAKHM</sequence>
<evidence type="ECO:0000313" key="2">
    <source>
        <dbReference type="Proteomes" id="UP001154282"/>
    </source>
</evidence>
<comment type="caution">
    <text evidence="1">The sequence shown here is derived from an EMBL/GenBank/DDBJ whole genome shotgun (WGS) entry which is preliminary data.</text>
</comment>
<gene>
    <name evidence="1" type="ORF">LITE_LOCUS24007</name>
</gene>
<organism evidence="1 2">
    <name type="scientific">Linum tenue</name>
    <dbReference type="NCBI Taxonomy" id="586396"/>
    <lineage>
        <taxon>Eukaryota</taxon>
        <taxon>Viridiplantae</taxon>
        <taxon>Streptophyta</taxon>
        <taxon>Embryophyta</taxon>
        <taxon>Tracheophyta</taxon>
        <taxon>Spermatophyta</taxon>
        <taxon>Magnoliopsida</taxon>
        <taxon>eudicotyledons</taxon>
        <taxon>Gunneridae</taxon>
        <taxon>Pentapetalae</taxon>
        <taxon>rosids</taxon>
        <taxon>fabids</taxon>
        <taxon>Malpighiales</taxon>
        <taxon>Linaceae</taxon>
        <taxon>Linum</taxon>
    </lineage>
</organism>
<dbReference type="AlphaFoldDB" id="A0AAV0LIV4"/>